<name>A0ACC8S344_9ENTR</name>
<evidence type="ECO:0000313" key="1">
    <source>
        <dbReference type="EMBL" id="OLR17886.1"/>
    </source>
</evidence>
<dbReference type="Proteomes" id="UP000187000">
    <property type="component" value="Unassembled WGS sequence"/>
</dbReference>
<dbReference type="EMBL" id="MKXD01000003">
    <property type="protein sequence ID" value="OLR17886.1"/>
    <property type="molecule type" value="Genomic_DNA"/>
</dbReference>
<protein>
    <submittedName>
        <fullName evidence="1">Uncharacterized protein</fullName>
    </submittedName>
</protein>
<reference evidence="1" key="1">
    <citation type="submission" date="2016-10" db="EMBL/GenBank/DDBJ databases">
        <authorList>
            <person name="Wang S."/>
            <person name="Zhu B."/>
        </authorList>
    </citation>
    <scope>NUCLEOTIDE SEQUENCE</scope>
    <source>
        <strain evidence="1">JCM 8580</strain>
    </source>
</reference>
<comment type="caution">
    <text evidence="1">The sequence shown here is derived from an EMBL/GenBank/DDBJ whole genome shotgun (WGS) entry which is preliminary data.</text>
</comment>
<gene>
    <name evidence="1" type="ORF">BH713_15310</name>
</gene>
<organism evidence="1 2">
    <name type="scientific">Enterobacter kobei</name>
    <dbReference type="NCBI Taxonomy" id="208224"/>
    <lineage>
        <taxon>Bacteria</taxon>
        <taxon>Pseudomonadati</taxon>
        <taxon>Pseudomonadota</taxon>
        <taxon>Gammaproteobacteria</taxon>
        <taxon>Enterobacterales</taxon>
        <taxon>Enterobacteriaceae</taxon>
        <taxon>Enterobacter</taxon>
        <taxon>Enterobacter cloacae complex</taxon>
    </lineage>
</organism>
<keyword evidence="2" id="KW-1185">Reference proteome</keyword>
<sequence>MACRCRRRATPATDVKNAAQAGIIPRGAYFSALFPFTESILNSRLFSTARRVKFALVIISLKQWIMLKNFRLILATWILPALLLFYGCGQFIHINKSHDKVISIYEIYETSTEIINSSISPPSKPDKTYLQHKANAELYAQFPEVMFTFMKVISAEWVLSIISMVSALLSLFFGLLAQRFCVRCRDMVGHSEDGDVSLFNWFRNLLGWTSAGHLLFLIVALLTIIGFDMLWFSYQVKKNETWEMVYIVGETLAGLVGVVLLLNLVKVADCLRLFAIQARVLCAISLSEQDEPQLWQWLRTLGAENDVRLPDNIVVGINNNYYCTTETLQIKGGPRLTGVTLHLPLREIATVNKRRLADDVLAALRDIKIISPYDEQDLLTPWASLELNRLHRDERLKHHPLADALLNPALTLCGLFLMPFSRAINENVQGQIWTLSSLTIKNDAVHAAGLFSSLRYLATRLAQQLPQSDISA</sequence>
<accession>A0ACC8S344</accession>
<proteinExistence type="predicted"/>
<evidence type="ECO:0000313" key="2">
    <source>
        <dbReference type="Proteomes" id="UP000187000"/>
    </source>
</evidence>